<evidence type="ECO:0000313" key="4">
    <source>
        <dbReference type="Proteomes" id="UP000253495"/>
    </source>
</evidence>
<feature type="region of interest" description="Disordered" evidence="1">
    <location>
        <begin position="1"/>
        <end position="58"/>
    </location>
</feature>
<organism evidence="3 4">
    <name type="scientific">Halopolyspora algeriensis</name>
    <dbReference type="NCBI Taxonomy" id="1500506"/>
    <lineage>
        <taxon>Bacteria</taxon>
        <taxon>Bacillati</taxon>
        <taxon>Actinomycetota</taxon>
        <taxon>Actinomycetes</taxon>
        <taxon>Actinomycetes incertae sedis</taxon>
        <taxon>Halopolyspora</taxon>
    </lineage>
</organism>
<reference evidence="3 4" key="1">
    <citation type="submission" date="2018-07" db="EMBL/GenBank/DDBJ databases">
        <title>Genomic Encyclopedia of Type Strains, Phase III (KMG-III): the genomes of soil and plant-associated and newly described type strains.</title>
        <authorList>
            <person name="Whitman W."/>
        </authorList>
    </citation>
    <scope>NUCLEOTIDE SEQUENCE [LARGE SCALE GENOMIC DNA]</scope>
    <source>
        <strain evidence="3 4">CECT 8575</strain>
    </source>
</reference>
<evidence type="ECO:0000256" key="2">
    <source>
        <dbReference type="SAM" id="Phobius"/>
    </source>
</evidence>
<dbReference type="AlphaFoldDB" id="A0A368VYY1"/>
<keyword evidence="2" id="KW-0812">Transmembrane</keyword>
<feature type="compositionally biased region" description="Basic and acidic residues" evidence="1">
    <location>
        <begin position="331"/>
        <end position="348"/>
    </location>
</feature>
<keyword evidence="4" id="KW-1185">Reference proteome</keyword>
<dbReference type="Gene3D" id="3.30.200.20">
    <property type="entry name" value="Phosphorylase Kinase, domain 1"/>
    <property type="match status" value="1"/>
</dbReference>
<dbReference type="InterPro" id="IPR011009">
    <property type="entry name" value="Kinase-like_dom_sf"/>
</dbReference>
<name>A0A368VYY1_9ACTN</name>
<feature type="region of interest" description="Disordered" evidence="1">
    <location>
        <begin position="383"/>
        <end position="415"/>
    </location>
</feature>
<gene>
    <name evidence="3" type="ORF">DFQ14_101563</name>
</gene>
<evidence type="ECO:0008006" key="5">
    <source>
        <dbReference type="Google" id="ProtNLM"/>
    </source>
</evidence>
<feature type="compositionally biased region" description="Polar residues" evidence="1">
    <location>
        <begin position="317"/>
        <end position="329"/>
    </location>
</feature>
<proteinExistence type="predicted"/>
<dbReference type="Proteomes" id="UP000253495">
    <property type="component" value="Unassembled WGS sequence"/>
</dbReference>
<sequence>MVVGAPGFRGNSPSSPATAPSETGRSGREQVSGKPTEQVSQERSGAGGGEGSHEQGLVPGAVLDHGRYRLLTQVGSDDRCAARLWRAKDGVLGRDVALTVLVGDRANAEHAANARRTLERAMHASTFNHVGVARVLDVVTQSPGDPECVLGLVIAEWTHGTDLLDLVAEGPLPPGTAARLLQPLAAAVEAAHHAGLVLGADHPQRIRVTSEGEIRMAFPGPLPHAGSGEDVRGLGATLYLLLTGYWALPGGPESAPRAPTDADGSLSMPRTLRPIVPLELSTVSVRALGTPETTGTTGGVRTGAAVLRVLEQYANAEPSSTVMQSTPAGSETRENELWHTEDPKPDSSRRRKLTIGVAVLTIATLVVLGWGTAALVGLMTGSNANSGPSVVLRPERTDNGRQQPAQPPPSAAGSVPITRADVFVTEQNRDNRADAGLVHDGDPSTHWNTDSYNDQFGTGFKNGIGLLLTLEKPATITEVTIRSPSPGTRVEIRAASSTSPTLESSRVIGTGTIQAESTRIPVKADEPTSHVLVWINKLSRDGRYSSRINEITVTGRTQ</sequence>
<dbReference type="CDD" id="cd13973">
    <property type="entry name" value="PK_MviN-like"/>
    <property type="match status" value="1"/>
</dbReference>
<feature type="region of interest" description="Disordered" evidence="1">
    <location>
        <begin position="317"/>
        <end position="350"/>
    </location>
</feature>
<protein>
    <recommendedName>
        <fullName evidence="5">Protein kinase domain-containing protein</fullName>
    </recommendedName>
</protein>
<comment type="caution">
    <text evidence="3">The sequence shown here is derived from an EMBL/GenBank/DDBJ whole genome shotgun (WGS) entry which is preliminary data.</text>
</comment>
<dbReference type="SUPFAM" id="SSF56112">
    <property type="entry name" value="Protein kinase-like (PK-like)"/>
    <property type="match status" value="1"/>
</dbReference>
<evidence type="ECO:0000313" key="3">
    <source>
        <dbReference type="EMBL" id="RCW47217.1"/>
    </source>
</evidence>
<dbReference type="Gene3D" id="1.10.510.10">
    <property type="entry name" value="Transferase(Phosphotransferase) domain 1"/>
    <property type="match status" value="1"/>
</dbReference>
<dbReference type="EMBL" id="QPJC01000001">
    <property type="protein sequence ID" value="RCW47217.1"/>
    <property type="molecule type" value="Genomic_DNA"/>
</dbReference>
<evidence type="ECO:0000256" key="1">
    <source>
        <dbReference type="SAM" id="MobiDB-lite"/>
    </source>
</evidence>
<feature type="compositionally biased region" description="Low complexity" evidence="1">
    <location>
        <begin position="12"/>
        <end position="21"/>
    </location>
</feature>
<keyword evidence="2" id="KW-1133">Transmembrane helix</keyword>
<keyword evidence="2" id="KW-0472">Membrane</keyword>
<feature type="transmembrane region" description="Helical" evidence="2">
    <location>
        <begin position="353"/>
        <end position="379"/>
    </location>
</feature>
<accession>A0A368VYY1</accession>